<dbReference type="OrthoDB" id="416253at2759"/>
<evidence type="ECO:0000313" key="3">
    <source>
        <dbReference type="Proteomes" id="UP000837801"/>
    </source>
</evidence>
<accession>A0A9P0W046</accession>
<feature type="region of interest" description="Disordered" evidence="1">
    <location>
        <begin position="240"/>
        <end position="260"/>
    </location>
</feature>
<dbReference type="PANTHER" id="PTHR42342:SF1">
    <property type="entry name" value="STATIONARY PHASE PROTEIN 5"/>
    <property type="match status" value="1"/>
</dbReference>
<proteinExistence type="predicted"/>
<keyword evidence="3" id="KW-1185">Reference proteome</keyword>
<gene>
    <name evidence="2" type="ORF">CLIB1423_15S00738</name>
</gene>
<dbReference type="InterPro" id="IPR038816">
    <property type="entry name" value="Stationary_phase_5"/>
</dbReference>
<dbReference type="GO" id="GO:0043248">
    <property type="term" value="P:proteasome assembly"/>
    <property type="evidence" value="ECO:0007669"/>
    <property type="project" value="TreeGrafter"/>
</dbReference>
<evidence type="ECO:0000256" key="1">
    <source>
        <dbReference type="SAM" id="MobiDB-lite"/>
    </source>
</evidence>
<dbReference type="EMBL" id="CAKXYY010000015">
    <property type="protein sequence ID" value="CAH2354196.1"/>
    <property type="molecule type" value="Genomic_DNA"/>
</dbReference>
<comment type="caution">
    <text evidence="2">The sequence shown here is derived from an EMBL/GenBank/DDBJ whole genome shotgun (WGS) entry which is preliminary data.</text>
</comment>
<name>A0A9P0W046_9ASCO</name>
<dbReference type="AlphaFoldDB" id="A0A9P0W046"/>
<sequence length="522" mass="57726">MLRNLISLQKQASQSLKRSLEALAEALGGSHGAQNAPIPIPVPVRQAAGRSSPFQRAVRLPNVSSRAIGGVRQYSTNPFNPFSSYSYVLRITKLSHVARTMQFSPLNPFNPFSRYKAFRQFRVLKALFRPQYSSSAAQFHNTLRAQSRLANSIWNISAFRSHNLHYINHHHVIQSKAFFLSGLYKAAFPQTSSRLFTTTCASGGPIPGFSIQITSETIKNMAISFRTLFNLDNAYKPVTENENQYHPSKTPRRKSSRSIRSDIRLNQSLSPHYTAKTLGIGESTISDEQSDNVTLDSTDQQSIINGCYVDFPLGGDLSIPSMTFLTDEILGEINANLTYITRRINELKQDFMNLGELGELPIKYLARENVLRVYFPNCDREMVEVLLREKNVVGGTIHENVKGPRSVITAVAPDNENTPLTSRNGGGGVGVGVTSYVTENDLISSLYQSGNTGSSTQSSEESSIMYDDGVLSSYGSSSDHRHHPLSDAEVVRIGEFGGANVPMGPIAISDYSSGEYHWVERQ</sequence>
<evidence type="ECO:0000313" key="2">
    <source>
        <dbReference type="EMBL" id="CAH2354196.1"/>
    </source>
</evidence>
<evidence type="ECO:0008006" key="4">
    <source>
        <dbReference type="Google" id="ProtNLM"/>
    </source>
</evidence>
<organism evidence="2 3">
    <name type="scientific">[Candida] railenensis</name>
    <dbReference type="NCBI Taxonomy" id="45579"/>
    <lineage>
        <taxon>Eukaryota</taxon>
        <taxon>Fungi</taxon>
        <taxon>Dikarya</taxon>
        <taxon>Ascomycota</taxon>
        <taxon>Saccharomycotina</taxon>
        <taxon>Pichiomycetes</taxon>
        <taxon>Debaryomycetaceae</taxon>
        <taxon>Kurtzmaniella</taxon>
    </lineage>
</organism>
<dbReference type="GO" id="GO:0070628">
    <property type="term" value="F:proteasome binding"/>
    <property type="evidence" value="ECO:0007669"/>
    <property type="project" value="InterPro"/>
</dbReference>
<reference evidence="2" key="1">
    <citation type="submission" date="2022-03" db="EMBL/GenBank/DDBJ databases">
        <authorList>
            <person name="Legras J.-L."/>
            <person name="Devillers H."/>
            <person name="Grondin C."/>
        </authorList>
    </citation>
    <scope>NUCLEOTIDE SEQUENCE</scope>
    <source>
        <strain evidence="2">CLIB 1423</strain>
    </source>
</reference>
<dbReference type="PANTHER" id="PTHR42342">
    <property type="entry name" value="STATIONARY PHASE PROTEIN 5"/>
    <property type="match status" value="1"/>
</dbReference>
<protein>
    <recommendedName>
        <fullName evidence="4">Stationary phase protein 5</fullName>
    </recommendedName>
</protein>
<dbReference type="Proteomes" id="UP000837801">
    <property type="component" value="Unassembled WGS sequence"/>
</dbReference>